<protein>
    <submittedName>
        <fullName evidence="2">Uncharacterized protein</fullName>
    </submittedName>
</protein>
<evidence type="ECO:0000313" key="2">
    <source>
        <dbReference type="EMBL" id="AGB36485.1"/>
    </source>
</evidence>
<dbReference type="eggNOG" id="arCOG02696">
    <property type="taxonomic scope" value="Archaea"/>
</dbReference>
<keyword evidence="3" id="KW-1185">Reference proteome</keyword>
<gene>
    <name evidence="2" type="ORF">Natoc_0625</name>
</gene>
<evidence type="ECO:0000313" key="3">
    <source>
        <dbReference type="Proteomes" id="UP000010878"/>
    </source>
</evidence>
<accession>L0JW05</accession>
<evidence type="ECO:0000256" key="1">
    <source>
        <dbReference type="SAM" id="MobiDB-lite"/>
    </source>
</evidence>
<dbReference type="AlphaFoldDB" id="L0JW05"/>
<dbReference type="KEGG" id="nou:Natoc_0625"/>
<name>L0JW05_9EURY</name>
<dbReference type="EMBL" id="CP003929">
    <property type="protein sequence ID" value="AGB36485.1"/>
    <property type="molecule type" value="Genomic_DNA"/>
</dbReference>
<dbReference type="HOGENOM" id="CLU_1881138_0_0_2"/>
<organism evidence="2 3">
    <name type="scientific">Natronococcus occultus SP4</name>
    <dbReference type="NCBI Taxonomy" id="694430"/>
    <lineage>
        <taxon>Archaea</taxon>
        <taxon>Methanobacteriati</taxon>
        <taxon>Methanobacteriota</taxon>
        <taxon>Stenosarchaea group</taxon>
        <taxon>Halobacteria</taxon>
        <taxon>Halobacteriales</taxon>
        <taxon>Natrialbaceae</taxon>
        <taxon>Natronococcus</taxon>
    </lineage>
</organism>
<sequence length="135" mass="14367">MDEDNETEGGGTGVNSNSVTIFKDLFRIRNQGKQTIHVFVFLVGPKTGNVGLFNGGTTSPLWATTLEVGEYEDVGLLTNTFGVDSSDPAQLVNDMIIVAVGEDNPEGGDHEAAARDLAPDDAEANKEVPDDELNE</sequence>
<feature type="region of interest" description="Disordered" evidence="1">
    <location>
        <begin position="101"/>
        <end position="135"/>
    </location>
</feature>
<proteinExistence type="predicted"/>
<dbReference type="Proteomes" id="UP000010878">
    <property type="component" value="Chromosome"/>
</dbReference>
<feature type="compositionally biased region" description="Basic and acidic residues" evidence="1">
    <location>
        <begin position="107"/>
        <end position="128"/>
    </location>
</feature>
<reference evidence="2 3" key="1">
    <citation type="submission" date="2012-11" db="EMBL/GenBank/DDBJ databases">
        <title>FINISHED of Natronococcus occultus SP4, DSM 3396.</title>
        <authorList>
            <consortium name="DOE Joint Genome Institute"/>
            <person name="Eisen J."/>
            <person name="Huntemann M."/>
            <person name="Wei C.-L."/>
            <person name="Han J."/>
            <person name="Detter J.C."/>
            <person name="Han C."/>
            <person name="Tapia R."/>
            <person name="Chen A."/>
            <person name="Kyrpides N."/>
            <person name="Mavromatis K."/>
            <person name="Markowitz V."/>
            <person name="Szeto E."/>
            <person name="Ivanova N."/>
            <person name="Mikhailova N."/>
            <person name="Ovchinnikova G."/>
            <person name="Pagani I."/>
            <person name="Pati A."/>
            <person name="Goodwin L."/>
            <person name="Nordberg H.P."/>
            <person name="Cantor M.N."/>
            <person name="Hua S.X."/>
            <person name="Woyke T."/>
            <person name="Eisen J."/>
            <person name="Klenk H.-P."/>
            <person name="Klenk H.-P."/>
        </authorList>
    </citation>
    <scope>NUCLEOTIDE SEQUENCE [LARGE SCALE GENOMIC DNA]</scope>
    <source>
        <strain evidence="2 3">SP4</strain>
    </source>
</reference>